<feature type="domain" description="Nudix hydrolase" evidence="1">
    <location>
        <begin position="29"/>
        <end position="172"/>
    </location>
</feature>
<dbReference type="PROSITE" id="PS51462">
    <property type="entry name" value="NUDIX"/>
    <property type="match status" value="1"/>
</dbReference>
<name>D3FQ19_ALKPO</name>
<evidence type="ECO:0000313" key="2">
    <source>
        <dbReference type="EMBL" id="ADC51312.1"/>
    </source>
</evidence>
<dbReference type="HOGENOM" id="CLU_060552_1_0_9"/>
<sequence>MDTEHITIVNEQRKPVGIASRADIHKKGLWHETFHCWMAGRDGDHYYIYLQRRSDYKKDFPSLFDITAAGHISANETIEDGVREVHEELGIELTMDRLISLGVIKDCIISEPFIDREFAHVHLYILKTNDHFTLQQEEVSEIVKAAFIDFYDFCLGLKSTLEIQHVTKKGKENESIGKTDFVPHPNQYLIKVAEAIKKELDEGRHACE</sequence>
<dbReference type="Pfam" id="PF00293">
    <property type="entry name" value="NUDIX"/>
    <property type="match status" value="1"/>
</dbReference>
<evidence type="ECO:0000259" key="1">
    <source>
        <dbReference type="PROSITE" id="PS51462"/>
    </source>
</evidence>
<dbReference type="eggNOG" id="COG1443">
    <property type="taxonomic scope" value="Bacteria"/>
</dbReference>
<reference evidence="2 3" key="1">
    <citation type="journal article" date="2011" name="Environ. Microbiol.">
        <title>Genome of alkaliphilic Bacillus pseudofirmus OF4 reveals adaptations that support the ability to grow in an external pH range from 7.5 to 11.4.</title>
        <authorList>
            <person name="Janto B."/>
            <person name="Ahmed A."/>
            <person name="Ito M."/>
            <person name="Liu J."/>
            <person name="Hicks D.B."/>
            <person name="Pagni S."/>
            <person name="Fackelmayer O.J."/>
            <person name="Smith T.A."/>
            <person name="Earl J."/>
            <person name="Elbourne L.D."/>
            <person name="Hassan K."/>
            <person name="Paulsen I.T."/>
            <person name="Kolsto A.B."/>
            <person name="Tourasse N.J."/>
            <person name="Ehrlich G.D."/>
            <person name="Boissy R."/>
            <person name="Ivey D.M."/>
            <person name="Li G."/>
            <person name="Xue Y."/>
            <person name="Ma Y."/>
            <person name="Hu F.Z."/>
            <person name="Krulwich T.A."/>
        </authorList>
    </citation>
    <scope>NUCLEOTIDE SEQUENCE [LARGE SCALE GENOMIC DNA]</scope>
    <source>
        <strain evidence="3">ATCC BAA-2126 / JCM 17055 / OF4</strain>
    </source>
</reference>
<dbReference type="SUPFAM" id="SSF55811">
    <property type="entry name" value="Nudix"/>
    <property type="match status" value="1"/>
</dbReference>
<dbReference type="RefSeq" id="WP_012958674.1">
    <property type="nucleotide sequence ID" value="NC_013791.2"/>
</dbReference>
<organism evidence="2 3">
    <name type="scientific">Alkalihalophilus pseudofirmus (strain ATCC BAA-2126 / JCM 17055 / OF4)</name>
    <name type="common">Bacillus pseudofirmus</name>
    <dbReference type="NCBI Taxonomy" id="398511"/>
    <lineage>
        <taxon>Bacteria</taxon>
        <taxon>Bacillati</taxon>
        <taxon>Bacillota</taxon>
        <taxon>Bacilli</taxon>
        <taxon>Bacillales</taxon>
        <taxon>Bacillaceae</taxon>
        <taxon>Alkalihalophilus</taxon>
    </lineage>
</organism>
<dbReference type="PANTHER" id="PTHR10885:SF0">
    <property type="entry name" value="ISOPENTENYL-DIPHOSPHATE DELTA-ISOMERASE"/>
    <property type="match status" value="1"/>
</dbReference>
<dbReference type="InterPro" id="IPR015797">
    <property type="entry name" value="NUDIX_hydrolase-like_dom_sf"/>
</dbReference>
<dbReference type="STRING" id="398511.BpOF4_16335"/>
<dbReference type="KEGG" id="bpf:BpOF4_16335"/>
<evidence type="ECO:0000313" key="3">
    <source>
        <dbReference type="Proteomes" id="UP000001544"/>
    </source>
</evidence>
<dbReference type="PANTHER" id="PTHR10885">
    <property type="entry name" value="ISOPENTENYL-DIPHOSPHATE DELTA-ISOMERASE"/>
    <property type="match status" value="1"/>
</dbReference>
<dbReference type="GO" id="GO:0003824">
    <property type="term" value="F:catalytic activity"/>
    <property type="evidence" value="ECO:0007669"/>
    <property type="project" value="UniProtKB-ARBA"/>
</dbReference>
<gene>
    <name evidence="2" type="ordered locus">BpOF4_16335</name>
</gene>
<protein>
    <recommendedName>
        <fullName evidence="1">Nudix hydrolase domain-containing protein</fullName>
    </recommendedName>
</protein>
<dbReference type="Gene3D" id="3.90.79.10">
    <property type="entry name" value="Nucleoside Triphosphate Pyrophosphohydrolase"/>
    <property type="match status" value="1"/>
</dbReference>
<accession>D3FQ19</accession>
<proteinExistence type="predicted"/>
<keyword evidence="3" id="KW-1185">Reference proteome</keyword>
<dbReference type="CDD" id="cd04692">
    <property type="entry name" value="NUDIX_Hydrolase"/>
    <property type="match status" value="1"/>
</dbReference>
<dbReference type="EMBL" id="CP001878">
    <property type="protein sequence ID" value="ADC51312.1"/>
    <property type="molecule type" value="Genomic_DNA"/>
</dbReference>
<dbReference type="Proteomes" id="UP000001544">
    <property type="component" value="Chromosome"/>
</dbReference>
<dbReference type="InterPro" id="IPR000086">
    <property type="entry name" value="NUDIX_hydrolase_dom"/>
</dbReference>
<dbReference type="AlphaFoldDB" id="D3FQ19"/>